<evidence type="ECO:0000259" key="1">
    <source>
        <dbReference type="SMART" id="SM00853"/>
    </source>
</evidence>
<dbReference type="PANTHER" id="PTHR10073:SF52">
    <property type="entry name" value="MISMATCH REPAIR ENDONUCLEASE PMS2"/>
    <property type="match status" value="1"/>
</dbReference>
<feature type="domain" description="MutL C-terminal dimerisation" evidence="1">
    <location>
        <begin position="98"/>
        <end position="257"/>
    </location>
</feature>
<dbReference type="OrthoDB" id="10263226at2759"/>
<sequence>MLDVQRSSKGSTAQPEIVRSLHAPHVSLHYNLPRVVSTWRHLHGKLAAESSQPAKPDISNTTANLVSNAGISNADDDEKASEALSRVIDKTDFASMEVLGQFNLGFIVVRQRKTLEGPAAYAMDDLFIIDQHAADEKYNFETLQQTTVIQSQKLLRPRPLEVTAADELLAFENLDVLKKNGFEINADGDAPPGQGRQLQLIAQPVSKGTVFDMRVDLEELIHLMEDRPRGEMVRCSKARSMFASRACRKSVMVGMPLTRNQMATVVQHMGTMDQPWNCPHGRPTMRHLTDIAHYAAPSKSVNWAAFGSTST</sequence>
<evidence type="ECO:0000313" key="3">
    <source>
        <dbReference type="Proteomes" id="UP000053263"/>
    </source>
</evidence>
<dbReference type="AlphaFoldDB" id="A0A0C9SRQ8"/>
<dbReference type="GO" id="GO:0006298">
    <property type="term" value="P:mismatch repair"/>
    <property type="evidence" value="ECO:0007669"/>
    <property type="project" value="InterPro"/>
</dbReference>
<dbReference type="InterPro" id="IPR014790">
    <property type="entry name" value="MutL_C"/>
</dbReference>
<evidence type="ECO:0000313" key="2">
    <source>
        <dbReference type="EMBL" id="KII84937.1"/>
    </source>
</evidence>
<dbReference type="Pfam" id="PF08676">
    <property type="entry name" value="MutL_C"/>
    <property type="match status" value="1"/>
</dbReference>
<dbReference type="InterPro" id="IPR042120">
    <property type="entry name" value="MutL_C_dimsub"/>
</dbReference>
<dbReference type="InterPro" id="IPR038973">
    <property type="entry name" value="MutL/Mlh/Pms-like"/>
</dbReference>
<dbReference type="GO" id="GO:0140664">
    <property type="term" value="F:ATP-dependent DNA damage sensor activity"/>
    <property type="evidence" value="ECO:0007669"/>
    <property type="project" value="InterPro"/>
</dbReference>
<organism evidence="2 3">
    <name type="scientific">Plicaturopsis crispa FD-325 SS-3</name>
    <dbReference type="NCBI Taxonomy" id="944288"/>
    <lineage>
        <taxon>Eukaryota</taxon>
        <taxon>Fungi</taxon>
        <taxon>Dikarya</taxon>
        <taxon>Basidiomycota</taxon>
        <taxon>Agaricomycotina</taxon>
        <taxon>Agaricomycetes</taxon>
        <taxon>Agaricomycetidae</taxon>
        <taxon>Amylocorticiales</taxon>
        <taxon>Amylocorticiaceae</taxon>
        <taxon>Plicatura</taxon>
        <taxon>Plicaturopsis crispa</taxon>
    </lineage>
</organism>
<gene>
    <name evidence="2" type="ORF">PLICRDRAFT_117097</name>
</gene>
<dbReference type="InterPro" id="IPR037198">
    <property type="entry name" value="MutL_C_sf"/>
</dbReference>
<dbReference type="PANTHER" id="PTHR10073">
    <property type="entry name" value="DNA MISMATCH REPAIR PROTEIN MLH, PMS, MUTL"/>
    <property type="match status" value="1"/>
</dbReference>
<dbReference type="Gene3D" id="3.30.1370.100">
    <property type="entry name" value="MutL, C-terminal domain, regulatory subdomain"/>
    <property type="match status" value="1"/>
</dbReference>
<dbReference type="GO" id="GO:0005524">
    <property type="term" value="F:ATP binding"/>
    <property type="evidence" value="ECO:0007669"/>
    <property type="project" value="InterPro"/>
</dbReference>
<dbReference type="FunFam" id="3.30.1370.100:FF:000001">
    <property type="entry name" value="Mismatch repair endonuclease pms1, putative"/>
    <property type="match status" value="1"/>
</dbReference>
<dbReference type="SUPFAM" id="SSF118116">
    <property type="entry name" value="DNA mismatch repair protein MutL"/>
    <property type="match status" value="1"/>
</dbReference>
<dbReference type="Gene3D" id="3.30.1540.20">
    <property type="entry name" value="MutL, C-terminal domain, dimerisation subdomain"/>
    <property type="match status" value="1"/>
</dbReference>
<name>A0A0C9SRQ8_PLICR</name>
<dbReference type="GO" id="GO:0016887">
    <property type="term" value="F:ATP hydrolysis activity"/>
    <property type="evidence" value="ECO:0007669"/>
    <property type="project" value="InterPro"/>
</dbReference>
<keyword evidence="3" id="KW-1185">Reference proteome</keyword>
<proteinExistence type="predicted"/>
<dbReference type="Proteomes" id="UP000053263">
    <property type="component" value="Unassembled WGS sequence"/>
</dbReference>
<reference evidence="2 3" key="1">
    <citation type="submission" date="2014-06" db="EMBL/GenBank/DDBJ databases">
        <title>Evolutionary Origins and Diversification of the Mycorrhizal Mutualists.</title>
        <authorList>
            <consortium name="DOE Joint Genome Institute"/>
            <consortium name="Mycorrhizal Genomics Consortium"/>
            <person name="Kohler A."/>
            <person name="Kuo A."/>
            <person name="Nagy L.G."/>
            <person name="Floudas D."/>
            <person name="Copeland A."/>
            <person name="Barry K.W."/>
            <person name="Cichocki N."/>
            <person name="Veneault-Fourrey C."/>
            <person name="LaButti K."/>
            <person name="Lindquist E.A."/>
            <person name="Lipzen A."/>
            <person name="Lundell T."/>
            <person name="Morin E."/>
            <person name="Murat C."/>
            <person name="Riley R."/>
            <person name="Ohm R."/>
            <person name="Sun H."/>
            <person name="Tunlid A."/>
            <person name="Henrissat B."/>
            <person name="Grigoriev I.V."/>
            <person name="Hibbett D.S."/>
            <person name="Martin F."/>
        </authorList>
    </citation>
    <scope>NUCLEOTIDE SEQUENCE [LARGE SCALE GENOMIC DNA]</scope>
    <source>
        <strain evidence="2 3">FD-325 SS-3</strain>
    </source>
</reference>
<dbReference type="HOGENOM" id="CLU_045861_0_0_1"/>
<protein>
    <recommendedName>
        <fullName evidence="1">MutL C-terminal dimerisation domain-containing protein</fullName>
    </recommendedName>
</protein>
<accession>A0A0C9SRQ8</accession>
<dbReference type="EMBL" id="KN832569">
    <property type="protein sequence ID" value="KII84937.1"/>
    <property type="molecule type" value="Genomic_DNA"/>
</dbReference>
<dbReference type="GO" id="GO:0032389">
    <property type="term" value="C:MutLalpha complex"/>
    <property type="evidence" value="ECO:0007669"/>
    <property type="project" value="TreeGrafter"/>
</dbReference>
<dbReference type="InterPro" id="IPR042121">
    <property type="entry name" value="MutL_C_regsub"/>
</dbReference>
<dbReference type="SMART" id="SM00853">
    <property type="entry name" value="MutL_C"/>
    <property type="match status" value="1"/>
</dbReference>